<protein>
    <submittedName>
        <fullName evidence="2">Uncharacterized protein</fullName>
    </submittedName>
</protein>
<comment type="caution">
    <text evidence="2">The sequence shown here is derived from an EMBL/GenBank/DDBJ whole genome shotgun (WGS) entry which is preliminary data.</text>
</comment>
<feature type="compositionally biased region" description="Basic and acidic residues" evidence="1">
    <location>
        <begin position="122"/>
        <end position="139"/>
    </location>
</feature>
<accession>A0A1Y2FDG6</accession>
<dbReference type="GeneID" id="63787136"/>
<sequence length="362" mass="38336">MASVMHSRQKGSASSRFSWLSKLYKRTATHGDPTAARNNNAQNAHHLSTPASSVHGAPFLSLQQTGSSLEGSGSDASSLRPTISTRAPSVSSNAAVLNVEAPSQARGLRDSRMPSMLSLTDTSDRRPVDPEDRPLATEKTEDDLSEADGETVDTPRIGMDEETADNASTHSPMASLHSSKESTVLSIFTTRTAETQPTFFPQTAASLLSQRTSGVMGTGAADNASMLTLASSSKARRRRRSIDTQASMRALAPASARTSFESAHTQHNASTPATYMPAGDTSAMGGRTGTSLAGSLYNYRSMLHNNMEDTRDADRLSTGQRSVSGYSLQSLDAHLAQGSGSVQPALMTQPAIIMDVDDEQVV</sequence>
<reference evidence="2 3" key="1">
    <citation type="submission" date="2016-07" db="EMBL/GenBank/DDBJ databases">
        <title>Pervasive Adenine N6-methylation of Active Genes in Fungi.</title>
        <authorList>
            <consortium name="DOE Joint Genome Institute"/>
            <person name="Mondo S.J."/>
            <person name="Dannebaum R.O."/>
            <person name="Kuo R.C."/>
            <person name="Labutti K."/>
            <person name="Haridas S."/>
            <person name="Kuo A."/>
            <person name="Salamov A."/>
            <person name="Ahrendt S.R."/>
            <person name="Lipzen A."/>
            <person name="Sullivan W."/>
            <person name="Andreopoulos W.B."/>
            <person name="Clum A."/>
            <person name="Lindquist E."/>
            <person name="Daum C."/>
            <person name="Ramamoorthy G.K."/>
            <person name="Gryganskyi A."/>
            <person name="Culley D."/>
            <person name="Magnuson J.K."/>
            <person name="James T.Y."/>
            <person name="O'Malley M.A."/>
            <person name="Stajich J.E."/>
            <person name="Spatafora J.W."/>
            <person name="Visel A."/>
            <person name="Grigoriev I.V."/>
        </authorList>
    </citation>
    <scope>NUCLEOTIDE SEQUENCE [LARGE SCALE GENOMIC DNA]</scope>
    <source>
        <strain evidence="2 3">12-1054</strain>
    </source>
</reference>
<dbReference type="AlphaFoldDB" id="A0A1Y2FDG6"/>
<evidence type="ECO:0000313" key="3">
    <source>
        <dbReference type="Proteomes" id="UP000193685"/>
    </source>
</evidence>
<feature type="compositionally biased region" description="Polar residues" evidence="1">
    <location>
        <begin position="79"/>
        <end position="95"/>
    </location>
</feature>
<feature type="compositionally biased region" description="Acidic residues" evidence="1">
    <location>
        <begin position="140"/>
        <end position="151"/>
    </location>
</feature>
<dbReference type="RefSeq" id="XP_040725102.1">
    <property type="nucleotide sequence ID" value="XM_040870537.1"/>
</dbReference>
<evidence type="ECO:0000256" key="1">
    <source>
        <dbReference type="SAM" id="MobiDB-lite"/>
    </source>
</evidence>
<feature type="region of interest" description="Disordered" evidence="1">
    <location>
        <begin position="64"/>
        <end position="178"/>
    </location>
</feature>
<dbReference type="EMBL" id="MCFI01000010">
    <property type="protein sequence ID" value="ORY81968.1"/>
    <property type="molecule type" value="Genomic_DNA"/>
</dbReference>
<feature type="compositionally biased region" description="Low complexity" evidence="1">
    <location>
        <begin position="66"/>
        <end position="78"/>
    </location>
</feature>
<proteinExistence type="predicted"/>
<evidence type="ECO:0000313" key="2">
    <source>
        <dbReference type="EMBL" id="ORY81968.1"/>
    </source>
</evidence>
<organism evidence="2 3">
    <name type="scientific">Protomyces lactucae-debilis</name>
    <dbReference type="NCBI Taxonomy" id="2754530"/>
    <lineage>
        <taxon>Eukaryota</taxon>
        <taxon>Fungi</taxon>
        <taxon>Dikarya</taxon>
        <taxon>Ascomycota</taxon>
        <taxon>Taphrinomycotina</taxon>
        <taxon>Taphrinomycetes</taxon>
        <taxon>Taphrinales</taxon>
        <taxon>Protomycetaceae</taxon>
        <taxon>Protomyces</taxon>
    </lineage>
</organism>
<dbReference type="Proteomes" id="UP000193685">
    <property type="component" value="Unassembled WGS sequence"/>
</dbReference>
<keyword evidence="3" id="KW-1185">Reference proteome</keyword>
<name>A0A1Y2FDG6_PROLT</name>
<gene>
    <name evidence="2" type="ORF">BCR37DRAFT_387458</name>
</gene>